<accession>A0A5N6QPR0</accession>
<dbReference type="SUPFAM" id="SSF57850">
    <property type="entry name" value="RING/U-box"/>
    <property type="match status" value="1"/>
</dbReference>
<evidence type="ECO:0000256" key="7">
    <source>
        <dbReference type="ARBA" id="ARBA00023163"/>
    </source>
</evidence>
<evidence type="ECO:0000256" key="8">
    <source>
        <dbReference type="ARBA" id="ARBA00023242"/>
    </source>
</evidence>
<dbReference type="SUPFAM" id="SSF46689">
    <property type="entry name" value="Homeodomain-like"/>
    <property type="match status" value="2"/>
</dbReference>
<feature type="compositionally biased region" description="Polar residues" evidence="11">
    <location>
        <begin position="212"/>
        <end position="226"/>
    </location>
</feature>
<evidence type="ECO:0000256" key="3">
    <source>
        <dbReference type="ARBA" id="ARBA00022771"/>
    </source>
</evidence>
<feature type="region of interest" description="Disordered" evidence="11">
    <location>
        <begin position="1"/>
        <end position="26"/>
    </location>
</feature>
<organism evidence="17 18">
    <name type="scientific">Carpinus fangiana</name>
    <dbReference type="NCBI Taxonomy" id="176857"/>
    <lineage>
        <taxon>Eukaryota</taxon>
        <taxon>Viridiplantae</taxon>
        <taxon>Streptophyta</taxon>
        <taxon>Embryophyta</taxon>
        <taxon>Tracheophyta</taxon>
        <taxon>Spermatophyta</taxon>
        <taxon>Magnoliopsida</taxon>
        <taxon>eudicotyledons</taxon>
        <taxon>Gunneridae</taxon>
        <taxon>Pentapetalae</taxon>
        <taxon>rosids</taxon>
        <taxon>fabids</taxon>
        <taxon>Fagales</taxon>
        <taxon>Betulaceae</taxon>
        <taxon>Carpinus</taxon>
    </lineage>
</organism>
<dbReference type="InterPro" id="IPR036388">
    <property type="entry name" value="WH-like_DNA-bd_sf"/>
</dbReference>
<keyword evidence="18" id="KW-1185">Reference proteome</keyword>
<dbReference type="Gene3D" id="3.30.60.90">
    <property type="match status" value="1"/>
</dbReference>
<dbReference type="CDD" id="cd02335">
    <property type="entry name" value="ZZ_ADA2"/>
    <property type="match status" value="1"/>
</dbReference>
<dbReference type="Pfam" id="PF25299">
    <property type="entry name" value="ZZ_ADA2"/>
    <property type="match status" value="1"/>
</dbReference>
<gene>
    <name evidence="17" type="ORF">FH972_004798</name>
</gene>
<evidence type="ECO:0000256" key="5">
    <source>
        <dbReference type="ARBA" id="ARBA00023015"/>
    </source>
</evidence>
<dbReference type="GO" id="GO:0006338">
    <property type="term" value="P:chromatin remodeling"/>
    <property type="evidence" value="ECO:0007669"/>
    <property type="project" value="TreeGrafter"/>
</dbReference>
<keyword evidence="6" id="KW-0238">DNA-binding</keyword>
<dbReference type="InterPro" id="IPR001005">
    <property type="entry name" value="SANT/Myb"/>
</dbReference>
<feature type="domain" description="Myb-like" evidence="12">
    <location>
        <begin position="104"/>
        <end position="147"/>
    </location>
</feature>
<feature type="domain" description="SWIRM" evidence="14">
    <location>
        <begin position="479"/>
        <end position="566"/>
    </location>
</feature>
<dbReference type="InterPro" id="IPR055141">
    <property type="entry name" value="TADA2A_B-like_dom"/>
</dbReference>
<dbReference type="GO" id="GO:0003677">
    <property type="term" value="F:DNA binding"/>
    <property type="evidence" value="ECO:0007669"/>
    <property type="project" value="UniProtKB-KW"/>
</dbReference>
<dbReference type="Gene3D" id="1.10.10.10">
    <property type="entry name" value="Winged helix-like DNA-binding domain superfamily/Winged helix DNA-binding domain"/>
    <property type="match status" value="1"/>
</dbReference>
<dbReference type="Gene3D" id="1.10.10.60">
    <property type="entry name" value="Homeodomain-like"/>
    <property type="match status" value="1"/>
</dbReference>
<keyword evidence="3 10" id="KW-0863">Zinc-finger</keyword>
<dbReference type="InterPro" id="IPR043145">
    <property type="entry name" value="Znf_ZZ_sf"/>
</dbReference>
<feature type="region of interest" description="Disordered" evidence="11">
    <location>
        <begin position="241"/>
        <end position="282"/>
    </location>
</feature>
<dbReference type="SMART" id="SM00717">
    <property type="entry name" value="SANT"/>
    <property type="match status" value="1"/>
</dbReference>
<dbReference type="PIRSF" id="PIRSF025024">
    <property type="entry name" value="Transcriptional_adaptor_2"/>
    <property type="match status" value="1"/>
</dbReference>
<dbReference type="InterPro" id="IPR007526">
    <property type="entry name" value="SWIRM"/>
</dbReference>
<dbReference type="InterPro" id="IPR016827">
    <property type="entry name" value="Ada2/TADA2"/>
</dbReference>
<dbReference type="PANTHER" id="PTHR12374:SF20">
    <property type="entry name" value="TRANSCRIPTIONAL ADAPTER 2-ALPHA"/>
    <property type="match status" value="1"/>
</dbReference>
<dbReference type="FunFam" id="1.10.10.10:FF:000087">
    <property type="entry name" value="Transcriptional adapter 2"/>
    <property type="match status" value="1"/>
</dbReference>
<dbReference type="AlphaFoldDB" id="A0A5N6QPR0"/>
<dbReference type="GO" id="GO:0006357">
    <property type="term" value="P:regulation of transcription by RNA polymerase II"/>
    <property type="evidence" value="ECO:0007669"/>
    <property type="project" value="InterPro"/>
</dbReference>
<feature type="region of interest" description="Disordered" evidence="11">
    <location>
        <begin position="189"/>
        <end position="226"/>
    </location>
</feature>
<dbReference type="GO" id="GO:0003682">
    <property type="term" value="F:chromatin binding"/>
    <property type="evidence" value="ECO:0007669"/>
    <property type="project" value="TreeGrafter"/>
</dbReference>
<feature type="domain" description="SANT" evidence="15">
    <location>
        <begin position="99"/>
        <end position="151"/>
    </location>
</feature>
<dbReference type="PROSITE" id="PS01357">
    <property type="entry name" value="ZF_ZZ_1"/>
    <property type="match status" value="1"/>
</dbReference>
<feature type="compositionally biased region" description="Basic and acidic residues" evidence="11">
    <location>
        <begin position="419"/>
        <end position="432"/>
    </location>
</feature>
<proteinExistence type="predicted"/>
<comment type="subcellular location">
    <subcellularLocation>
        <location evidence="1 9">Nucleus</location>
    </subcellularLocation>
</comment>
<dbReference type="EMBL" id="CM017322">
    <property type="protein sequence ID" value="KAE8008270.1"/>
    <property type="molecule type" value="Genomic_DNA"/>
</dbReference>
<dbReference type="FunFam" id="1.10.10.60:FF:000115">
    <property type="entry name" value="Transcriptional adapter 2"/>
    <property type="match status" value="1"/>
</dbReference>
<dbReference type="Pfam" id="PF22941">
    <property type="entry name" value="TADA2A-like_3rd"/>
    <property type="match status" value="1"/>
</dbReference>
<reference evidence="17 18" key="1">
    <citation type="submission" date="2019-06" db="EMBL/GenBank/DDBJ databases">
        <title>A chromosomal-level reference genome of Carpinus fangiana (Coryloideae, Betulaceae).</title>
        <authorList>
            <person name="Yang X."/>
            <person name="Wang Z."/>
            <person name="Zhang L."/>
            <person name="Hao G."/>
            <person name="Liu J."/>
            <person name="Yang Y."/>
        </authorList>
    </citation>
    <scope>NUCLEOTIDE SEQUENCE [LARGE SCALE GENOMIC DNA]</scope>
    <source>
        <strain evidence="17">Cfa_2016G</strain>
        <tissue evidence="17">Leaf</tissue>
    </source>
</reference>
<sequence>MGRSRALSHTVEEDPNQSRSKRKRAASNAEITVQGIFEGKVALYHCNYCHKDVSGRVRIKCVMCPDFDLCIECFSIGAEVTPHKSNHPYRVMDNLCFPLMCPDWNVDEEILLLEGIEMYGFGNWTEVAEHVGTKTKLQCIDHYNAVYISSPCFPLPDMSHVMGKSREELLAMAKGPGEVKEEIPNIRELTLKEESPFPARDGYDESKKGQPCHSSSSFTSDVGTGLGSSSGDTFSNAVKKASNKAQIKDGTTVQELQSDRSIREKKPRVLGDEGPSMTELSGYNFKRQEFEIEYDNDAELVLADMEFKDTDSDTDHELKLRVLRIYSKRLDERKRRKDFILERNLLYPDPFEKSFTPEEREICQRYRVFMRYHLKEEHDELLKNIIEEQRIVKRIQDLQEARAAGCCTAAEANRFIEQKRKKEAEESEHGVKESAQGPNGKVPQKQNHLKGEFEASPKGFIKGSTVLQPSSSDSSSALQAISSCVDEWDINGFVGADLLSETEKGLCGEIRILPSHYLNMLEVMSVEILKGNVTKKSDAHSLFKVEASKVDKVYDMLVEKGIAQAL</sequence>
<dbReference type="InterPro" id="IPR017930">
    <property type="entry name" value="Myb_dom"/>
</dbReference>
<keyword evidence="5 9" id="KW-0805">Transcription regulation</keyword>
<evidence type="ECO:0000256" key="11">
    <source>
        <dbReference type="SAM" id="MobiDB-lite"/>
    </source>
</evidence>
<dbReference type="PROSITE" id="PS50135">
    <property type="entry name" value="ZF_ZZ_2"/>
    <property type="match status" value="1"/>
</dbReference>
<dbReference type="CDD" id="cd00167">
    <property type="entry name" value="SANT"/>
    <property type="match status" value="1"/>
</dbReference>
<evidence type="ECO:0000313" key="18">
    <source>
        <dbReference type="Proteomes" id="UP000327013"/>
    </source>
</evidence>
<evidence type="ECO:0000259" key="14">
    <source>
        <dbReference type="PROSITE" id="PS50934"/>
    </source>
</evidence>
<dbReference type="SMART" id="SM00291">
    <property type="entry name" value="ZnF_ZZ"/>
    <property type="match status" value="1"/>
</dbReference>
<evidence type="ECO:0000259" key="16">
    <source>
        <dbReference type="PROSITE" id="PS51294"/>
    </source>
</evidence>
<evidence type="ECO:0000256" key="10">
    <source>
        <dbReference type="PROSITE-ProRule" id="PRU00228"/>
    </source>
</evidence>
<dbReference type="InterPro" id="IPR017884">
    <property type="entry name" value="SANT_dom"/>
</dbReference>
<evidence type="ECO:0000259" key="13">
    <source>
        <dbReference type="PROSITE" id="PS50135"/>
    </source>
</evidence>
<dbReference type="FunFam" id="3.30.60.90:FF:000013">
    <property type="entry name" value="Transcriptional adapter"/>
    <property type="match status" value="1"/>
</dbReference>
<dbReference type="InterPro" id="IPR041983">
    <property type="entry name" value="ADA2-like_ZZ"/>
</dbReference>
<evidence type="ECO:0000256" key="1">
    <source>
        <dbReference type="ARBA" id="ARBA00004123"/>
    </source>
</evidence>
<evidence type="ECO:0000256" key="2">
    <source>
        <dbReference type="ARBA" id="ARBA00022723"/>
    </source>
</evidence>
<name>A0A5N6QPR0_9ROSI</name>
<dbReference type="Pfam" id="PF00249">
    <property type="entry name" value="Myb_DNA-binding"/>
    <property type="match status" value="1"/>
</dbReference>
<evidence type="ECO:0000259" key="15">
    <source>
        <dbReference type="PROSITE" id="PS51293"/>
    </source>
</evidence>
<dbReference type="PANTHER" id="PTHR12374">
    <property type="entry name" value="TRANSCRIPTIONAL ADAPTOR 2 ADA2 -RELATED"/>
    <property type="match status" value="1"/>
</dbReference>
<feature type="domain" description="ZZ-type" evidence="13">
    <location>
        <begin position="41"/>
        <end position="97"/>
    </location>
</feature>
<dbReference type="GO" id="GO:0003713">
    <property type="term" value="F:transcription coactivator activity"/>
    <property type="evidence" value="ECO:0007669"/>
    <property type="project" value="InterPro"/>
</dbReference>
<protein>
    <recommendedName>
        <fullName evidence="9">Transcriptional adapter</fullName>
    </recommendedName>
</protein>
<dbReference type="GO" id="GO:0008270">
    <property type="term" value="F:zinc ion binding"/>
    <property type="evidence" value="ECO:0007669"/>
    <property type="project" value="UniProtKB-KW"/>
</dbReference>
<evidence type="ECO:0000256" key="4">
    <source>
        <dbReference type="ARBA" id="ARBA00022833"/>
    </source>
</evidence>
<evidence type="ECO:0000256" key="6">
    <source>
        <dbReference type="ARBA" id="ARBA00023125"/>
    </source>
</evidence>
<evidence type="ECO:0000256" key="9">
    <source>
        <dbReference type="PIRNR" id="PIRNR025024"/>
    </source>
</evidence>
<keyword evidence="8 9" id="KW-0539">Nucleus</keyword>
<keyword evidence="7 9" id="KW-0804">Transcription</keyword>
<dbReference type="GO" id="GO:0005634">
    <property type="term" value="C:nucleus"/>
    <property type="evidence" value="ECO:0007669"/>
    <property type="project" value="UniProtKB-SubCell"/>
</dbReference>
<dbReference type="PROSITE" id="PS50090">
    <property type="entry name" value="MYB_LIKE"/>
    <property type="match status" value="1"/>
</dbReference>
<keyword evidence="4" id="KW-0862">Zinc</keyword>
<dbReference type="OrthoDB" id="270417at2759"/>
<feature type="compositionally biased region" description="Basic and acidic residues" evidence="11">
    <location>
        <begin position="189"/>
        <end position="208"/>
    </location>
</feature>
<dbReference type="PROSITE" id="PS51293">
    <property type="entry name" value="SANT"/>
    <property type="match status" value="1"/>
</dbReference>
<dbReference type="InterPro" id="IPR000433">
    <property type="entry name" value="Znf_ZZ"/>
</dbReference>
<feature type="domain" description="HTH myb-type" evidence="16">
    <location>
        <begin position="104"/>
        <end position="151"/>
    </location>
</feature>
<feature type="compositionally biased region" description="Basic and acidic residues" evidence="11">
    <location>
        <begin position="257"/>
        <end position="271"/>
    </location>
</feature>
<feature type="region of interest" description="Disordered" evidence="11">
    <location>
        <begin position="419"/>
        <end position="446"/>
    </location>
</feature>
<evidence type="ECO:0000313" key="17">
    <source>
        <dbReference type="EMBL" id="KAE8008270.1"/>
    </source>
</evidence>
<feature type="compositionally biased region" description="Polar residues" evidence="11">
    <location>
        <begin position="243"/>
        <end position="256"/>
    </location>
</feature>
<keyword evidence="2" id="KW-0479">Metal-binding</keyword>
<dbReference type="Proteomes" id="UP000327013">
    <property type="component" value="Chromosome 2"/>
</dbReference>
<dbReference type="PROSITE" id="PS50934">
    <property type="entry name" value="SWIRM"/>
    <property type="match status" value="1"/>
</dbReference>
<dbReference type="InterPro" id="IPR009057">
    <property type="entry name" value="Homeodomain-like_sf"/>
</dbReference>
<dbReference type="PROSITE" id="PS51294">
    <property type="entry name" value="HTH_MYB"/>
    <property type="match status" value="1"/>
</dbReference>
<evidence type="ECO:0000259" key="12">
    <source>
        <dbReference type="PROSITE" id="PS50090"/>
    </source>
</evidence>